<dbReference type="InterPro" id="IPR045864">
    <property type="entry name" value="aa-tRNA-synth_II/BPL/LPL"/>
</dbReference>
<reference evidence="2 3" key="1">
    <citation type="submission" date="2023-10" db="EMBL/GenBank/DDBJ databases">
        <authorList>
            <person name="Maclean D."/>
            <person name="Macfadyen A."/>
        </authorList>
    </citation>
    <scope>NUCLEOTIDE SEQUENCE [LARGE SCALE GENOMIC DNA]</scope>
</reference>
<dbReference type="InterPro" id="IPR004143">
    <property type="entry name" value="BPL_LPL_catalytic"/>
</dbReference>
<dbReference type="PROSITE" id="PS51733">
    <property type="entry name" value="BPL_LPL_CATALYTIC"/>
    <property type="match status" value="1"/>
</dbReference>
<evidence type="ECO:0000259" key="1">
    <source>
        <dbReference type="PROSITE" id="PS51733"/>
    </source>
</evidence>
<dbReference type="InterPro" id="IPR053264">
    <property type="entry name" value="Lipoate-ligase_2_inactive"/>
</dbReference>
<dbReference type="AlphaFoldDB" id="A0AAV1HXZ6"/>
<accession>A0AAV1HXZ6</accession>
<evidence type="ECO:0000313" key="3">
    <source>
        <dbReference type="Proteomes" id="UP001314263"/>
    </source>
</evidence>
<dbReference type="Pfam" id="PF21948">
    <property type="entry name" value="LplA-B_cat"/>
    <property type="match status" value="1"/>
</dbReference>
<dbReference type="Gene3D" id="3.30.930.10">
    <property type="entry name" value="Bira Bifunctional Protein, Domain 2"/>
    <property type="match status" value="1"/>
</dbReference>
<dbReference type="Proteomes" id="UP001314263">
    <property type="component" value="Unassembled WGS sequence"/>
</dbReference>
<keyword evidence="3" id="KW-1185">Reference proteome</keyword>
<dbReference type="PANTHER" id="PTHR43506:SF1">
    <property type="entry name" value="BPL_LPL CATALYTIC DOMAIN-CONTAINING PROTEIN"/>
    <property type="match status" value="1"/>
</dbReference>
<name>A0AAV1HXZ6_9CHLO</name>
<organism evidence="2 3">
    <name type="scientific">Coccomyxa viridis</name>
    <dbReference type="NCBI Taxonomy" id="1274662"/>
    <lineage>
        <taxon>Eukaryota</taxon>
        <taxon>Viridiplantae</taxon>
        <taxon>Chlorophyta</taxon>
        <taxon>core chlorophytes</taxon>
        <taxon>Trebouxiophyceae</taxon>
        <taxon>Trebouxiophyceae incertae sedis</taxon>
        <taxon>Coccomyxaceae</taxon>
        <taxon>Coccomyxa</taxon>
    </lineage>
</organism>
<evidence type="ECO:0000313" key="2">
    <source>
        <dbReference type="EMBL" id="CAK0745265.1"/>
    </source>
</evidence>
<gene>
    <name evidence="2" type="ORF">CVIRNUC_001608</name>
</gene>
<protein>
    <recommendedName>
        <fullName evidence="1">BPL/LPL catalytic domain-containing protein</fullName>
    </recommendedName>
</protein>
<dbReference type="EMBL" id="CAUYUE010000002">
    <property type="protein sequence ID" value="CAK0745265.1"/>
    <property type="molecule type" value="Genomic_DNA"/>
</dbReference>
<feature type="domain" description="BPL/LPL catalytic" evidence="1">
    <location>
        <begin position="1"/>
        <end position="170"/>
    </location>
</feature>
<dbReference type="PANTHER" id="PTHR43506">
    <property type="entry name" value="BIOTIN/LIPOATE A/B PROTEIN LIGASE FAMILY"/>
    <property type="match status" value="1"/>
</dbReference>
<sequence>MGISGKKDELIHTDAAKKKGIEVIKRFSGGGTVVVDHNTVFATLIMQAEAVPGVECYPRPVMQWSEGFYKPVFSPHGPFRLQEHDYTYGEQKFGGNAQAITKQRWLHHTSFLWDFDDSNMALLKHPSRVPKYRLERDHLAFICRLRDYMSKQAVMEGIECALERAGFNIQEVGMERAQRVTAKEHIKNTHTLEL</sequence>
<dbReference type="SUPFAM" id="SSF55681">
    <property type="entry name" value="Class II aaRS and biotin synthetases"/>
    <property type="match status" value="1"/>
</dbReference>
<comment type="caution">
    <text evidence="2">The sequence shown here is derived from an EMBL/GenBank/DDBJ whole genome shotgun (WGS) entry which is preliminary data.</text>
</comment>
<proteinExistence type="predicted"/>